<dbReference type="SUPFAM" id="SSF56436">
    <property type="entry name" value="C-type lectin-like"/>
    <property type="match status" value="1"/>
</dbReference>
<feature type="transmembrane region" description="Helical" evidence="2">
    <location>
        <begin position="74"/>
        <end position="97"/>
    </location>
</feature>
<keyword evidence="2" id="KW-1133">Transmembrane helix</keyword>
<keyword evidence="2" id="KW-0812">Transmembrane</keyword>
<sequence length="405" mass="47201">MSSDIYAKPDLSKKVRYSRKEQEDRAEWEQREVDIYESTDEIRDSYDHFQSQEGGPQTQSPPSVQKGSFRCATLALRVLCLLMLAGIIILSICYALNKNENKRLHAKYDKLNHVYNDTKKNHTELQDELQDTKTILTQLQSSYDKLSKNHSQLQEEVKKLKEKIEEKCPDRWTRFGSSCYFKSTERKTWSESRRDCQDKGADLVMINSKEEQMMWFCWLHQSMASSSSWNGFAVEREVVGMRTSTTKSEAMVLSQKRVECSLQVRDESLPQVEALKYFGVLFTSDRRRKREIDRRIGAAAAVMQALYRSVVVKRELTVKAKLSIYWSIYVPTPTYGHELWVVNEITRSRIQVAEMGFLRRVAGLSLRDRVRSSVIFEGLRVEPLLLHIESSQLWWFGHLTRMPPG</sequence>
<protein>
    <recommendedName>
        <fullName evidence="5">C-type lectin domain-containing protein</fullName>
    </recommendedName>
</protein>
<evidence type="ECO:0008006" key="5">
    <source>
        <dbReference type="Google" id="ProtNLM"/>
    </source>
</evidence>
<keyword evidence="1" id="KW-0175">Coiled coil</keyword>
<evidence type="ECO:0000313" key="4">
    <source>
        <dbReference type="Proteomes" id="UP000472276"/>
    </source>
</evidence>
<reference evidence="3" key="3">
    <citation type="submission" date="2025-09" db="UniProtKB">
        <authorList>
            <consortium name="Ensembl"/>
        </authorList>
    </citation>
    <scope>IDENTIFICATION</scope>
</reference>
<gene>
    <name evidence="3" type="primary">LOC120435607</name>
</gene>
<keyword evidence="4" id="KW-1185">Reference proteome</keyword>
<dbReference type="PANTHER" id="PTHR47027">
    <property type="entry name" value="REVERSE TRANSCRIPTASE DOMAIN-CONTAINING PROTEIN"/>
    <property type="match status" value="1"/>
</dbReference>
<dbReference type="Gene3D" id="3.10.100.10">
    <property type="entry name" value="Mannose-Binding Protein A, subunit A"/>
    <property type="match status" value="1"/>
</dbReference>
<evidence type="ECO:0000256" key="2">
    <source>
        <dbReference type="SAM" id="Phobius"/>
    </source>
</evidence>
<dbReference type="PANTHER" id="PTHR47027:SF30">
    <property type="entry name" value="THAP-TYPE DOMAIN-CONTAINING PROTEIN"/>
    <property type="match status" value="1"/>
</dbReference>
<evidence type="ECO:0000313" key="3">
    <source>
        <dbReference type="Ensembl" id="ENSOABP00000070064.1"/>
    </source>
</evidence>
<evidence type="ECO:0000256" key="1">
    <source>
        <dbReference type="SAM" id="Coils"/>
    </source>
</evidence>
<reference evidence="4" key="1">
    <citation type="submission" date="2020-03" db="EMBL/GenBank/DDBJ databases">
        <title>Evolution of repeat sequences and sex chromosomes of tilapia species revealed by chromosome-level genomes.</title>
        <authorList>
            <person name="Xu L."/>
            <person name="Tao W."/>
            <person name="Wang D."/>
            <person name="Zhou Q."/>
        </authorList>
    </citation>
    <scope>NUCLEOTIDE SEQUENCE [LARGE SCALE GENOMIC DNA]</scope>
    <source>
        <strain evidence="4">Israel</strain>
    </source>
</reference>
<accession>A0AAZ1XR00</accession>
<dbReference type="AlphaFoldDB" id="A0AAZ1XR00"/>
<reference evidence="3" key="2">
    <citation type="submission" date="2025-08" db="UniProtKB">
        <authorList>
            <consortium name="Ensembl"/>
        </authorList>
    </citation>
    <scope>IDENTIFICATION</scope>
</reference>
<dbReference type="Ensembl" id="ENSOABT00000070950.1">
    <property type="protein sequence ID" value="ENSOABP00000070064.1"/>
    <property type="gene ID" value="ENSOABG00000036640.1"/>
</dbReference>
<dbReference type="InterPro" id="IPR016186">
    <property type="entry name" value="C-type_lectin-like/link_sf"/>
</dbReference>
<name>A0AAZ1XR00_OREAU</name>
<keyword evidence="2" id="KW-0472">Membrane</keyword>
<feature type="coiled-coil region" evidence="1">
    <location>
        <begin position="108"/>
        <end position="163"/>
    </location>
</feature>
<dbReference type="Proteomes" id="UP000472276">
    <property type="component" value="Unassembled WGS sequence"/>
</dbReference>
<proteinExistence type="predicted"/>
<dbReference type="InterPro" id="IPR016187">
    <property type="entry name" value="CTDL_fold"/>
</dbReference>
<organism evidence="3 4">
    <name type="scientific">Oreochromis aureus</name>
    <name type="common">Israeli tilapia</name>
    <name type="synonym">Chromis aureus</name>
    <dbReference type="NCBI Taxonomy" id="47969"/>
    <lineage>
        <taxon>Eukaryota</taxon>
        <taxon>Metazoa</taxon>
        <taxon>Chordata</taxon>
        <taxon>Craniata</taxon>
        <taxon>Vertebrata</taxon>
        <taxon>Euteleostomi</taxon>
        <taxon>Actinopterygii</taxon>
        <taxon>Neopterygii</taxon>
        <taxon>Teleostei</taxon>
        <taxon>Neoteleostei</taxon>
        <taxon>Acanthomorphata</taxon>
        <taxon>Ovalentaria</taxon>
        <taxon>Cichlomorphae</taxon>
        <taxon>Cichliformes</taxon>
        <taxon>Cichlidae</taxon>
        <taxon>African cichlids</taxon>
        <taxon>Pseudocrenilabrinae</taxon>
        <taxon>Oreochromini</taxon>
        <taxon>Oreochromis</taxon>
    </lineage>
</organism>